<accession>A0ABV8SW82</accession>
<dbReference type="InterPro" id="IPR051619">
    <property type="entry name" value="TypeII_TA_RNase_PINc/VapC"/>
</dbReference>
<dbReference type="PANTHER" id="PTHR35901:SF1">
    <property type="entry name" value="EXONUCLEASE VAPC9"/>
    <property type="match status" value="1"/>
</dbReference>
<dbReference type="InterPro" id="IPR002716">
    <property type="entry name" value="PIN_dom"/>
</dbReference>
<dbReference type="HAMAP" id="MF_00265">
    <property type="entry name" value="VapC_Nob1"/>
    <property type="match status" value="1"/>
</dbReference>
<dbReference type="EC" id="3.1.-.-" evidence="6"/>
<dbReference type="InterPro" id="IPR022907">
    <property type="entry name" value="VapC_family"/>
</dbReference>
<comment type="similarity">
    <text evidence="6">Belongs to the PINc/VapC protein family.</text>
</comment>
<dbReference type="Gene3D" id="3.40.50.1010">
    <property type="entry name" value="5'-nuclease"/>
    <property type="match status" value="1"/>
</dbReference>
<name>A0ABV8SW82_9GAMM</name>
<dbReference type="SUPFAM" id="SSF88723">
    <property type="entry name" value="PIN domain-like"/>
    <property type="match status" value="1"/>
</dbReference>
<reference evidence="9" key="1">
    <citation type="journal article" date="2019" name="Int. J. Syst. Evol. Microbiol.">
        <title>The Global Catalogue of Microorganisms (GCM) 10K type strain sequencing project: providing services to taxonomists for standard genome sequencing and annotation.</title>
        <authorList>
            <consortium name="The Broad Institute Genomics Platform"/>
            <consortium name="The Broad Institute Genome Sequencing Center for Infectious Disease"/>
            <person name="Wu L."/>
            <person name="Ma J."/>
        </authorList>
    </citation>
    <scope>NUCLEOTIDE SEQUENCE [LARGE SCALE GENOMIC DNA]</scope>
    <source>
        <strain evidence="9">CGMCC 1.10759</strain>
    </source>
</reference>
<comment type="caution">
    <text evidence="8">The sequence shown here is derived from an EMBL/GenBank/DDBJ whole genome shotgun (WGS) entry which is preliminary data.</text>
</comment>
<dbReference type="Proteomes" id="UP001595904">
    <property type="component" value="Unassembled WGS sequence"/>
</dbReference>
<keyword evidence="9" id="KW-1185">Reference proteome</keyword>
<dbReference type="InterPro" id="IPR029060">
    <property type="entry name" value="PIN-like_dom_sf"/>
</dbReference>
<keyword evidence="6" id="KW-0800">Toxin</keyword>
<sequence>MSVVVDASVLVAALIDSSQRGAWAEDVLISGSLHAPELARVEATNILRRLERSKNISSAEANSALDDLMQLNLETFGFDPFAERIWDLRHTITSYDAWYVALAEALQLPLATLDTKLAKSRSAKCRFLTP</sequence>
<dbReference type="RefSeq" id="WP_380598423.1">
    <property type="nucleotide sequence ID" value="NZ_JBHSDU010000003.1"/>
</dbReference>
<evidence type="ECO:0000256" key="2">
    <source>
        <dbReference type="ARBA" id="ARBA00022722"/>
    </source>
</evidence>
<dbReference type="PANTHER" id="PTHR35901">
    <property type="entry name" value="RIBONUCLEASE VAPC3"/>
    <property type="match status" value="1"/>
</dbReference>
<evidence type="ECO:0000313" key="8">
    <source>
        <dbReference type="EMBL" id="MFC4310709.1"/>
    </source>
</evidence>
<gene>
    <name evidence="6" type="primary">vapC</name>
    <name evidence="8" type="ORF">ACFPN2_16570</name>
</gene>
<evidence type="ECO:0000256" key="5">
    <source>
        <dbReference type="ARBA" id="ARBA00022842"/>
    </source>
</evidence>
<dbReference type="EMBL" id="JBHSDU010000003">
    <property type="protein sequence ID" value="MFC4310709.1"/>
    <property type="molecule type" value="Genomic_DNA"/>
</dbReference>
<keyword evidence="4 6" id="KW-0378">Hydrolase</keyword>
<feature type="binding site" evidence="6">
    <location>
        <position position="6"/>
    </location>
    <ligand>
        <name>Mg(2+)</name>
        <dbReference type="ChEBI" id="CHEBI:18420"/>
    </ligand>
</feature>
<evidence type="ECO:0000256" key="3">
    <source>
        <dbReference type="ARBA" id="ARBA00022723"/>
    </source>
</evidence>
<protein>
    <recommendedName>
        <fullName evidence="6">Ribonuclease VapC</fullName>
        <shortName evidence="6">RNase VapC</shortName>
        <ecNumber evidence="6">3.1.-.-</ecNumber>
    </recommendedName>
    <alternativeName>
        <fullName evidence="6">Toxin VapC</fullName>
    </alternativeName>
</protein>
<evidence type="ECO:0000313" key="9">
    <source>
        <dbReference type="Proteomes" id="UP001595904"/>
    </source>
</evidence>
<dbReference type="CDD" id="cd09873">
    <property type="entry name" value="PIN_Pae0151-like"/>
    <property type="match status" value="1"/>
</dbReference>
<feature type="domain" description="PIN" evidence="7">
    <location>
        <begin position="3"/>
        <end position="119"/>
    </location>
</feature>
<feature type="binding site" evidence="6">
    <location>
        <position position="96"/>
    </location>
    <ligand>
        <name>Mg(2+)</name>
        <dbReference type="ChEBI" id="CHEBI:18420"/>
    </ligand>
</feature>
<organism evidence="8 9">
    <name type="scientific">Steroidobacter flavus</name>
    <dbReference type="NCBI Taxonomy" id="1842136"/>
    <lineage>
        <taxon>Bacteria</taxon>
        <taxon>Pseudomonadati</taxon>
        <taxon>Pseudomonadota</taxon>
        <taxon>Gammaproteobacteria</taxon>
        <taxon>Steroidobacterales</taxon>
        <taxon>Steroidobacteraceae</taxon>
        <taxon>Steroidobacter</taxon>
    </lineage>
</organism>
<keyword evidence="2 6" id="KW-0540">Nuclease</keyword>
<dbReference type="InterPro" id="IPR044153">
    <property type="entry name" value="PIN_Pae0151-like"/>
</dbReference>
<comment type="function">
    <text evidence="6">Toxic component of a toxin-antitoxin (TA) system. An RNase.</text>
</comment>
<proteinExistence type="inferred from homology"/>
<keyword evidence="5 6" id="KW-0460">Magnesium</keyword>
<dbReference type="Pfam" id="PF01850">
    <property type="entry name" value="PIN"/>
    <property type="match status" value="1"/>
</dbReference>
<evidence type="ECO:0000256" key="1">
    <source>
        <dbReference type="ARBA" id="ARBA00022649"/>
    </source>
</evidence>
<evidence type="ECO:0000259" key="7">
    <source>
        <dbReference type="Pfam" id="PF01850"/>
    </source>
</evidence>
<evidence type="ECO:0000256" key="6">
    <source>
        <dbReference type="HAMAP-Rule" id="MF_00265"/>
    </source>
</evidence>
<keyword evidence="3 6" id="KW-0479">Metal-binding</keyword>
<keyword evidence="1 6" id="KW-1277">Toxin-antitoxin system</keyword>
<evidence type="ECO:0000256" key="4">
    <source>
        <dbReference type="ARBA" id="ARBA00022801"/>
    </source>
</evidence>
<comment type="cofactor">
    <cofactor evidence="6">
        <name>Mg(2+)</name>
        <dbReference type="ChEBI" id="CHEBI:18420"/>
    </cofactor>
</comment>